<keyword evidence="4" id="KW-0862">Zinc</keyword>
<feature type="domain" description="Alcohol dehydrogenase-like N-terminal" evidence="7">
    <location>
        <begin position="25"/>
        <end position="132"/>
    </location>
</feature>
<sequence>MLVSRLHAAGDVRLHDEDRPVPDGADERLVEVTAVGVCGSDLHWFTEGAIGDAAVARPLVLGHEMAGIIRGGPDDGVRVAIDPAIPCERCEPCREGDVNLCLNIVFAGHGACDGGLRQFMAWPAHRLHRLPDTVSDDEGALLEPLGVALHALDLSHLRMASTVAVVGCGPIGLLLIQLARRHGATRVVAAEPLPHRMAAAERFGAERADPSEATADVVFEVSGSEEAVDTALRLAKPGARVILVGIPDGDRTSFSAAVARRKGLSLVLARRMGEVYPRAIALTAQGLVDLKPLATDVFPLKDVNAALTTAADRTGLKVLIHPHD</sequence>
<organism evidence="8 9">
    <name type="scientific">Paractinoplanes abujensis</name>
    <dbReference type="NCBI Taxonomy" id="882441"/>
    <lineage>
        <taxon>Bacteria</taxon>
        <taxon>Bacillati</taxon>
        <taxon>Actinomycetota</taxon>
        <taxon>Actinomycetes</taxon>
        <taxon>Micromonosporales</taxon>
        <taxon>Micromonosporaceae</taxon>
        <taxon>Paractinoplanes</taxon>
    </lineage>
</organism>
<evidence type="ECO:0000259" key="7">
    <source>
        <dbReference type="Pfam" id="PF08240"/>
    </source>
</evidence>
<dbReference type="Proteomes" id="UP000542742">
    <property type="component" value="Unassembled WGS sequence"/>
</dbReference>
<evidence type="ECO:0000256" key="2">
    <source>
        <dbReference type="ARBA" id="ARBA00008072"/>
    </source>
</evidence>
<evidence type="ECO:0000256" key="3">
    <source>
        <dbReference type="ARBA" id="ARBA00022723"/>
    </source>
</evidence>
<dbReference type="GO" id="GO:0003939">
    <property type="term" value="F:L-iditol 2-dehydrogenase (NAD+) activity"/>
    <property type="evidence" value="ECO:0007669"/>
    <property type="project" value="UniProtKB-EC"/>
</dbReference>
<evidence type="ECO:0000256" key="5">
    <source>
        <dbReference type="ARBA" id="ARBA00023002"/>
    </source>
</evidence>
<dbReference type="Gene3D" id="3.40.50.720">
    <property type="entry name" value="NAD(P)-binding Rossmann-like Domain"/>
    <property type="match status" value="1"/>
</dbReference>
<dbReference type="EMBL" id="JACHMF010000001">
    <property type="protein sequence ID" value="MBB4692188.1"/>
    <property type="molecule type" value="Genomic_DNA"/>
</dbReference>
<keyword evidence="5 8" id="KW-0560">Oxidoreductase</keyword>
<dbReference type="Gene3D" id="3.90.180.10">
    <property type="entry name" value="Medium-chain alcohol dehydrogenases, catalytic domain"/>
    <property type="match status" value="1"/>
</dbReference>
<accession>A0A7W7CP69</accession>
<protein>
    <submittedName>
        <fullName evidence="8">L-iditol 2-dehydrogenase</fullName>
        <ecNumber evidence="8">1.1.1.14</ecNumber>
    </submittedName>
</protein>
<dbReference type="InterPro" id="IPR036291">
    <property type="entry name" value="NAD(P)-bd_dom_sf"/>
</dbReference>
<name>A0A7W7CP69_9ACTN</name>
<evidence type="ECO:0000259" key="6">
    <source>
        <dbReference type="Pfam" id="PF00107"/>
    </source>
</evidence>
<dbReference type="Pfam" id="PF00107">
    <property type="entry name" value="ADH_zinc_N"/>
    <property type="match status" value="1"/>
</dbReference>
<dbReference type="PANTHER" id="PTHR43161">
    <property type="entry name" value="SORBITOL DEHYDROGENASE"/>
    <property type="match status" value="1"/>
</dbReference>
<dbReference type="EC" id="1.1.1.14" evidence="8"/>
<keyword evidence="3" id="KW-0479">Metal-binding</keyword>
<dbReference type="SUPFAM" id="SSF51735">
    <property type="entry name" value="NAD(P)-binding Rossmann-fold domains"/>
    <property type="match status" value="1"/>
</dbReference>
<dbReference type="GO" id="GO:0046872">
    <property type="term" value="F:metal ion binding"/>
    <property type="evidence" value="ECO:0007669"/>
    <property type="project" value="UniProtKB-KW"/>
</dbReference>
<dbReference type="Pfam" id="PF08240">
    <property type="entry name" value="ADH_N"/>
    <property type="match status" value="1"/>
</dbReference>
<proteinExistence type="inferred from homology"/>
<dbReference type="RefSeq" id="WP_184950936.1">
    <property type="nucleotide sequence ID" value="NZ_BOMC01000079.1"/>
</dbReference>
<comment type="similarity">
    <text evidence="2">Belongs to the zinc-containing alcohol dehydrogenase family.</text>
</comment>
<evidence type="ECO:0000256" key="1">
    <source>
        <dbReference type="ARBA" id="ARBA00001947"/>
    </source>
</evidence>
<keyword evidence="9" id="KW-1185">Reference proteome</keyword>
<feature type="domain" description="Alcohol dehydrogenase-like C-terminal" evidence="6">
    <location>
        <begin position="170"/>
        <end position="283"/>
    </location>
</feature>
<reference evidence="8 9" key="1">
    <citation type="submission" date="2020-08" db="EMBL/GenBank/DDBJ databases">
        <title>Sequencing the genomes of 1000 actinobacteria strains.</title>
        <authorList>
            <person name="Klenk H.-P."/>
        </authorList>
    </citation>
    <scope>NUCLEOTIDE SEQUENCE [LARGE SCALE GENOMIC DNA]</scope>
    <source>
        <strain evidence="8 9">DSM 45518</strain>
    </source>
</reference>
<dbReference type="SUPFAM" id="SSF50129">
    <property type="entry name" value="GroES-like"/>
    <property type="match status" value="1"/>
</dbReference>
<dbReference type="InterPro" id="IPR011032">
    <property type="entry name" value="GroES-like_sf"/>
</dbReference>
<dbReference type="InterPro" id="IPR013154">
    <property type="entry name" value="ADH-like_N"/>
</dbReference>
<dbReference type="PANTHER" id="PTHR43161:SF9">
    <property type="entry name" value="SORBITOL DEHYDROGENASE"/>
    <property type="match status" value="1"/>
</dbReference>
<evidence type="ECO:0000313" key="9">
    <source>
        <dbReference type="Proteomes" id="UP000542742"/>
    </source>
</evidence>
<dbReference type="InterPro" id="IPR013149">
    <property type="entry name" value="ADH-like_C"/>
</dbReference>
<comment type="cofactor">
    <cofactor evidence="1">
        <name>Zn(2+)</name>
        <dbReference type="ChEBI" id="CHEBI:29105"/>
    </cofactor>
</comment>
<dbReference type="AlphaFoldDB" id="A0A7W7CP69"/>
<evidence type="ECO:0000313" key="8">
    <source>
        <dbReference type="EMBL" id="MBB4692188.1"/>
    </source>
</evidence>
<comment type="caution">
    <text evidence="8">The sequence shown here is derived from an EMBL/GenBank/DDBJ whole genome shotgun (WGS) entry which is preliminary data.</text>
</comment>
<gene>
    <name evidence="8" type="ORF">BKA14_002336</name>
</gene>
<evidence type="ECO:0000256" key="4">
    <source>
        <dbReference type="ARBA" id="ARBA00022833"/>
    </source>
</evidence>